<dbReference type="AlphaFoldDB" id="L8B965"/>
<reference evidence="3" key="1">
    <citation type="journal article" date="2014" name="PLoS ONE">
        <title>Mitochondrial Genome of Phlebia radiata Is the Second Largest (156 kbp) among Fungi and Features Signs of Genome Flexibility and Recent Recombination Events.</title>
        <authorList>
            <person name="Salavirta H."/>
            <person name="Oksanen I."/>
            <person name="Kuuskeri J."/>
            <person name="Makela M."/>
            <person name="Laine P."/>
            <person name="Paulin L."/>
            <person name="Lundell T."/>
        </authorList>
    </citation>
    <scope>NUCLEOTIDE SEQUENCE</scope>
    <source>
        <strain evidence="3">79</strain>
    </source>
</reference>
<evidence type="ECO:0000256" key="1">
    <source>
        <dbReference type="SAM" id="MobiDB-lite"/>
    </source>
</evidence>
<evidence type="ECO:0000256" key="2">
    <source>
        <dbReference type="SAM" id="SignalP"/>
    </source>
</evidence>
<protein>
    <recommendedName>
        <fullName evidence="4">Secreted protein</fullName>
    </recommendedName>
</protein>
<feature type="signal peptide" evidence="2">
    <location>
        <begin position="1"/>
        <end position="25"/>
    </location>
</feature>
<keyword evidence="3" id="KW-0496">Mitochondrion</keyword>
<proteinExistence type="predicted"/>
<geneLocation type="mitochondrion" evidence="3"/>
<dbReference type="GeneID" id="14469530"/>
<evidence type="ECO:0000313" key="3">
    <source>
        <dbReference type="EMBL" id="CCE89192.1"/>
    </source>
</evidence>
<organism evidence="3">
    <name type="scientific">Phlebia radiata</name>
    <name type="common">White-rot fungus</name>
    <dbReference type="NCBI Taxonomy" id="5308"/>
    <lineage>
        <taxon>Eukaryota</taxon>
        <taxon>Fungi</taxon>
        <taxon>Dikarya</taxon>
        <taxon>Basidiomycota</taxon>
        <taxon>Agaricomycotina</taxon>
        <taxon>Agaricomycetes</taxon>
        <taxon>Polyporales</taxon>
        <taxon>Meruliaceae</taxon>
        <taxon>Phlebia</taxon>
    </lineage>
</organism>
<name>L8B965_PHLRA</name>
<dbReference type="RefSeq" id="YP_007374901.1">
    <property type="nucleotide sequence ID" value="NC_020148.1"/>
</dbReference>
<accession>L8B965</accession>
<evidence type="ECO:0008006" key="4">
    <source>
        <dbReference type="Google" id="ProtNLM"/>
    </source>
</evidence>
<feature type="region of interest" description="Disordered" evidence="1">
    <location>
        <begin position="53"/>
        <end position="72"/>
    </location>
</feature>
<feature type="compositionally biased region" description="Low complexity" evidence="1">
    <location>
        <begin position="53"/>
        <end position="63"/>
    </location>
</feature>
<feature type="chain" id="PRO_5003987164" description="Secreted protein" evidence="2">
    <location>
        <begin position="26"/>
        <end position="72"/>
    </location>
</feature>
<keyword evidence="2" id="KW-0732">Signal</keyword>
<gene>
    <name evidence="3" type="ORF">PRA_mt0075</name>
</gene>
<dbReference type="EMBL" id="HE613568">
    <property type="protein sequence ID" value="CCE89192.1"/>
    <property type="molecule type" value="Genomic_DNA"/>
</dbReference>
<sequence>MLCSLFKSFLFLLFFLDLHIKEKKKKNFLKKQKTKNNHINPPSKFITYLIKTNKQNKTKQTQKQTERPNKEG</sequence>